<organism evidence="1 2">
    <name type="scientific">Prunus armeniaca</name>
    <name type="common">Apricot</name>
    <name type="synonym">Armeniaca vulgaris</name>
    <dbReference type="NCBI Taxonomy" id="36596"/>
    <lineage>
        <taxon>Eukaryota</taxon>
        <taxon>Viridiplantae</taxon>
        <taxon>Streptophyta</taxon>
        <taxon>Embryophyta</taxon>
        <taxon>Tracheophyta</taxon>
        <taxon>Spermatophyta</taxon>
        <taxon>Magnoliopsida</taxon>
        <taxon>eudicotyledons</taxon>
        <taxon>Gunneridae</taxon>
        <taxon>Pentapetalae</taxon>
        <taxon>rosids</taxon>
        <taxon>fabids</taxon>
        <taxon>Rosales</taxon>
        <taxon>Rosaceae</taxon>
        <taxon>Amygdaloideae</taxon>
        <taxon>Amygdaleae</taxon>
        <taxon>Prunus</taxon>
    </lineage>
</organism>
<evidence type="ECO:0000313" key="1">
    <source>
        <dbReference type="EMBL" id="CAB4272681.1"/>
    </source>
</evidence>
<dbReference type="EMBL" id="CAEKDK010000003">
    <property type="protein sequence ID" value="CAB4272681.1"/>
    <property type="molecule type" value="Genomic_DNA"/>
</dbReference>
<reference evidence="1 2" key="1">
    <citation type="submission" date="2020-05" db="EMBL/GenBank/DDBJ databases">
        <authorList>
            <person name="Campoy J."/>
            <person name="Schneeberger K."/>
            <person name="Spophaly S."/>
        </authorList>
    </citation>
    <scope>NUCLEOTIDE SEQUENCE [LARGE SCALE GENOMIC DNA]</scope>
    <source>
        <strain evidence="1">PruArmRojPasFocal</strain>
    </source>
</reference>
<dbReference type="Proteomes" id="UP000507222">
    <property type="component" value="Unassembled WGS sequence"/>
</dbReference>
<evidence type="ECO:0000313" key="2">
    <source>
        <dbReference type="Proteomes" id="UP000507222"/>
    </source>
</evidence>
<name>A0A6J5U8I3_PRUAR</name>
<gene>
    <name evidence="1" type="ORF">CURHAP_LOCUS19436</name>
</gene>
<sequence>MWSYQEFETLVGEDMDIFLANYVEWRNYFKPLKFMQIRFPSVSSSPSLSLSASLLSDAADHAAAPCRRQRKSRSAHLKFQISIKDAQECRVSFSKVLTRRNEFQKLGKDLDYATGTDRHYNILGQLKESYRQCGTINALLLTSMLHIYA</sequence>
<proteinExistence type="predicted"/>
<dbReference type="AlphaFoldDB" id="A0A6J5U8I3"/>
<accession>A0A6J5U8I3</accession>
<protein>
    <submittedName>
        <fullName evidence="1">Uncharacterized protein</fullName>
    </submittedName>
</protein>